<proteinExistence type="predicted"/>
<comment type="subcellular location">
    <subcellularLocation>
        <location evidence="1">Membrane</location>
        <topology evidence="1">Multi-pass membrane protein</topology>
    </subcellularLocation>
</comment>
<feature type="domain" description="O-antigen ligase-related" evidence="6">
    <location>
        <begin position="225"/>
        <end position="379"/>
    </location>
</feature>
<dbReference type="EMBL" id="JAGSGD010000001">
    <property type="protein sequence ID" value="MBR7619232.1"/>
    <property type="molecule type" value="Genomic_DNA"/>
</dbReference>
<organism evidence="7 8">
    <name type="scientific">Phenylobacterium glaciei</name>
    <dbReference type="NCBI Taxonomy" id="2803784"/>
    <lineage>
        <taxon>Bacteria</taxon>
        <taxon>Pseudomonadati</taxon>
        <taxon>Pseudomonadota</taxon>
        <taxon>Alphaproteobacteria</taxon>
        <taxon>Caulobacterales</taxon>
        <taxon>Caulobacteraceae</taxon>
        <taxon>Phenylobacterium</taxon>
    </lineage>
</organism>
<feature type="transmembrane region" description="Helical" evidence="5">
    <location>
        <begin position="135"/>
        <end position="155"/>
    </location>
</feature>
<evidence type="ECO:0000259" key="6">
    <source>
        <dbReference type="Pfam" id="PF04932"/>
    </source>
</evidence>
<evidence type="ECO:0000256" key="5">
    <source>
        <dbReference type="SAM" id="Phobius"/>
    </source>
</evidence>
<dbReference type="InterPro" id="IPR007016">
    <property type="entry name" value="O-antigen_ligase-rel_domated"/>
</dbReference>
<feature type="transmembrane region" description="Helical" evidence="5">
    <location>
        <begin position="20"/>
        <end position="38"/>
    </location>
</feature>
<comment type="caution">
    <text evidence="7">The sequence shown here is derived from an EMBL/GenBank/DDBJ whole genome shotgun (WGS) entry which is preliminary data.</text>
</comment>
<feature type="transmembrane region" description="Helical" evidence="5">
    <location>
        <begin position="75"/>
        <end position="93"/>
    </location>
</feature>
<protein>
    <submittedName>
        <fullName evidence="7">O-antigen ligase family protein</fullName>
    </submittedName>
</protein>
<evidence type="ECO:0000313" key="8">
    <source>
        <dbReference type="Proteomes" id="UP000622580"/>
    </source>
</evidence>
<dbReference type="RefSeq" id="WP_215339510.1">
    <property type="nucleotide sequence ID" value="NZ_JAGSGD010000001.1"/>
</dbReference>
<keyword evidence="4 5" id="KW-0472">Membrane</keyword>
<evidence type="ECO:0000256" key="1">
    <source>
        <dbReference type="ARBA" id="ARBA00004141"/>
    </source>
</evidence>
<dbReference type="AlphaFoldDB" id="A0A941HWH5"/>
<feature type="transmembrane region" description="Helical" evidence="5">
    <location>
        <begin position="402"/>
        <end position="422"/>
    </location>
</feature>
<dbReference type="InterPro" id="IPR051533">
    <property type="entry name" value="WaaL-like"/>
</dbReference>
<keyword evidence="8" id="KW-1185">Reference proteome</keyword>
<accession>A0A941HWH5</accession>
<dbReference type="Pfam" id="PF04932">
    <property type="entry name" value="Wzy_C"/>
    <property type="match status" value="1"/>
</dbReference>
<dbReference type="Proteomes" id="UP000622580">
    <property type="component" value="Unassembled WGS sequence"/>
</dbReference>
<reference evidence="7" key="1">
    <citation type="submission" date="2021-04" db="EMBL/GenBank/DDBJ databases">
        <title>Draft genome assembly of strain Phenylobacterium sp. 20VBR1 using MiniION and Illumina platforms.</title>
        <authorList>
            <person name="Thomas F.A."/>
            <person name="Krishnan K.P."/>
            <person name="Sinha R.K."/>
        </authorList>
    </citation>
    <scope>NUCLEOTIDE SEQUENCE</scope>
    <source>
        <strain evidence="7">20VBR1</strain>
    </source>
</reference>
<feature type="transmembrane region" description="Helical" evidence="5">
    <location>
        <begin position="262"/>
        <end position="282"/>
    </location>
</feature>
<dbReference type="PANTHER" id="PTHR37422:SF13">
    <property type="entry name" value="LIPOPOLYSACCHARIDE BIOSYNTHESIS PROTEIN PA4999-RELATED"/>
    <property type="match status" value="1"/>
</dbReference>
<dbReference type="PANTHER" id="PTHR37422">
    <property type="entry name" value="TEICHURONIC ACID BIOSYNTHESIS PROTEIN TUAE"/>
    <property type="match status" value="1"/>
</dbReference>
<evidence type="ECO:0000256" key="2">
    <source>
        <dbReference type="ARBA" id="ARBA00022692"/>
    </source>
</evidence>
<keyword evidence="7" id="KW-0436">Ligase</keyword>
<name>A0A941HWH5_9CAUL</name>
<feature type="transmembrane region" description="Helical" evidence="5">
    <location>
        <begin position="186"/>
        <end position="208"/>
    </location>
</feature>
<sequence length="464" mass="50158">MTMTTDASPVRPGRSSNDLVGVYMAVWPFFIALPGIFLPDYSNVVLAGTIGVTLAALILQRMAEPAGLDKGASQPFLLASTWVLLFLVGASIMRAPEIMFSPLAKFAMVGSIGMFFAVASLSFQNADDGLRIRRFHAFLICFPILVIASLALFFATGGYSKQGVVNSVTSNGLLALVGLHVARTNAIPGITGAQSIATIAGIGVIGLAHLITTTAGRRRWWLALLMVPSVIALPMSDSRGATSGVVLGLAVYFFTNLRWAHLIARIAVISSALSAIVLYFVFNSLNSTNFGALLIRSNDVGGKLGVGTGRNYIWRAVFHELSQPKSEHFFGYGYYGDLKTHLSSEYAWVFQGTKHSTSYHNTFLQYTLESGYFSAVLFFSILWGAVELIAKSRNIPSRDARVALSLIVFYMIGSLTEVFGSVWHFESFLFLVGLLAFAGTSSIPNLRTVRLAPVAPRPRTRAIG</sequence>
<keyword evidence="2 5" id="KW-0812">Transmembrane</keyword>
<feature type="transmembrane region" description="Helical" evidence="5">
    <location>
        <begin position="241"/>
        <end position="257"/>
    </location>
</feature>
<feature type="transmembrane region" description="Helical" evidence="5">
    <location>
        <begin position="99"/>
        <end position="123"/>
    </location>
</feature>
<evidence type="ECO:0000256" key="4">
    <source>
        <dbReference type="ARBA" id="ARBA00023136"/>
    </source>
</evidence>
<evidence type="ECO:0000313" key="7">
    <source>
        <dbReference type="EMBL" id="MBR7619232.1"/>
    </source>
</evidence>
<feature type="transmembrane region" description="Helical" evidence="5">
    <location>
        <begin position="371"/>
        <end position="390"/>
    </location>
</feature>
<dbReference type="GO" id="GO:0016020">
    <property type="term" value="C:membrane"/>
    <property type="evidence" value="ECO:0007669"/>
    <property type="project" value="UniProtKB-SubCell"/>
</dbReference>
<feature type="transmembrane region" description="Helical" evidence="5">
    <location>
        <begin position="220"/>
        <end position="235"/>
    </location>
</feature>
<feature type="transmembrane region" description="Helical" evidence="5">
    <location>
        <begin position="44"/>
        <end position="63"/>
    </location>
</feature>
<evidence type="ECO:0000256" key="3">
    <source>
        <dbReference type="ARBA" id="ARBA00022989"/>
    </source>
</evidence>
<feature type="transmembrane region" description="Helical" evidence="5">
    <location>
        <begin position="428"/>
        <end position="449"/>
    </location>
</feature>
<keyword evidence="3 5" id="KW-1133">Transmembrane helix</keyword>
<gene>
    <name evidence="7" type="ORF">JKL49_07500</name>
</gene>
<dbReference type="GO" id="GO:0016874">
    <property type="term" value="F:ligase activity"/>
    <property type="evidence" value="ECO:0007669"/>
    <property type="project" value="UniProtKB-KW"/>
</dbReference>